<evidence type="ECO:0000313" key="1">
    <source>
        <dbReference type="EMBL" id="RHY43375.1"/>
    </source>
</evidence>
<proteinExistence type="predicted"/>
<gene>
    <name evidence="1" type="ORF">DYB38_006323</name>
</gene>
<dbReference type="AlphaFoldDB" id="A0A397CJ47"/>
<reference evidence="1 2" key="1">
    <citation type="submission" date="2018-08" db="EMBL/GenBank/DDBJ databases">
        <title>Aphanomyces genome sequencing and annotation.</title>
        <authorList>
            <person name="Minardi D."/>
            <person name="Oidtmann B."/>
            <person name="Van Der Giezen M."/>
            <person name="Studholme D.J."/>
        </authorList>
    </citation>
    <scope>NUCLEOTIDE SEQUENCE [LARGE SCALE GENOMIC DNA]</scope>
    <source>
        <strain evidence="1 2">SA</strain>
    </source>
</reference>
<dbReference type="EMBL" id="QUTC01008586">
    <property type="protein sequence ID" value="RHY43375.1"/>
    <property type="molecule type" value="Genomic_DNA"/>
</dbReference>
<comment type="caution">
    <text evidence="1">The sequence shown here is derived from an EMBL/GenBank/DDBJ whole genome shotgun (WGS) entry which is preliminary data.</text>
</comment>
<evidence type="ECO:0000313" key="2">
    <source>
        <dbReference type="Proteomes" id="UP000265716"/>
    </source>
</evidence>
<name>A0A397CJ47_APHAT</name>
<dbReference type="VEuPathDB" id="FungiDB:H257_14813"/>
<sequence length="434" mass="48891">MSLDVELEEVALTKELHRKQIALGKLRLQVAHLRHIRLTSLRDCLVCEADLCVDATDSVVTPDDHTFLLPEPQKTQVDWCPPTLPLSVNEDASTSVHFAAMASANTQAVLEVEIAAVGDVFEFQLQALHRAETLLMLADEVSYKAKLQFDLEYRSATMIQAMYKCHVLYHIHKTVMAGRHAAAAHIQRIYERYLYSKAIRLPAWCVLGQQVMVAMPIARRAAIWFQFYAGKDFSSGNFSTVPAAPLDVLEHRCRQDDKCAAFASDGSLKRFVPRQLSQLHALNPPDDRPLDMRVDGLYIKRIPRDDSEVTTHAIVTRIPVDKFGPVQVVFDGTGVIEDVPVHKLSVRWTHAYDMSADTWHFVDAVTQIKAPAAPEPFGDADSRQREIDGRKRSYAMERDADYMAKKLQSAITLQCAYRNRSTSTPWITVCIYGV</sequence>
<dbReference type="Proteomes" id="UP000265716">
    <property type="component" value="Unassembled WGS sequence"/>
</dbReference>
<protein>
    <submittedName>
        <fullName evidence="1">Uncharacterized protein</fullName>
    </submittedName>
</protein>
<organism evidence="1 2">
    <name type="scientific">Aphanomyces astaci</name>
    <name type="common">Crayfish plague agent</name>
    <dbReference type="NCBI Taxonomy" id="112090"/>
    <lineage>
        <taxon>Eukaryota</taxon>
        <taxon>Sar</taxon>
        <taxon>Stramenopiles</taxon>
        <taxon>Oomycota</taxon>
        <taxon>Saprolegniomycetes</taxon>
        <taxon>Saprolegniales</taxon>
        <taxon>Verrucalvaceae</taxon>
        <taxon>Aphanomyces</taxon>
    </lineage>
</organism>
<accession>A0A397CJ47</accession>